<evidence type="ECO:0008006" key="3">
    <source>
        <dbReference type="Google" id="ProtNLM"/>
    </source>
</evidence>
<dbReference type="VEuPathDB" id="FungiDB:TREMEDRAFT_68219"/>
<dbReference type="STRING" id="5217.A0A4Q1BQA7"/>
<dbReference type="OMA" id="FAHANAN"/>
<dbReference type="PANTHER" id="PTHR35134:SF2">
    <property type="entry name" value="NUCLEOTIDASE YQFW-RELATED"/>
    <property type="match status" value="1"/>
</dbReference>
<sequence>MARLEVGLGGQTGQTICDEANKQYGHNPTLTLDDFKYEYYCYNRGWSHLKETIKMFQELVQLGAYERCAPMPGALEALTKLQESHRLMIVTARSEADREVIQAWLDTHTPGIFEKVYFTSTFTNPEDPASLSKTTKAEVIQKIGAHVFVDDSPSNIVGALRANSSLMGLLFGEYTWNQAVWSTMSGGPPKGETDSEDIPYVDWTDDQIRDNEARRQEKIEADWLPNNAVRVKDWTAVLSWVEEWEKTRSAL</sequence>
<dbReference type="OrthoDB" id="10248475at2759"/>
<dbReference type="SUPFAM" id="SSF56784">
    <property type="entry name" value="HAD-like"/>
    <property type="match status" value="1"/>
</dbReference>
<gene>
    <name evidence="1" type="ORF">M231_02563</name>
</gene>
<dbReference type="InterPro" id="IPR052419">
    <property type="entry name" value="5_3-deoxyribonucleotidase-like"/>
</dbReference>
<dbReference type="Gene3D" id="3.40.50.1000">
    <property type="entry name" value="HAD superfamily/HAD-like"/>
    <property type="match status" value="1"/>
</dbReference>
<name>A0A4Q1BQA7_TREME</name>
<evidence type="ECO:0000313" key="2">
    <source>
        <dbReference type="Proteomes" id="UP000289152"/>
    </source>
</evidence>
<evidence type="ECO:0000313" key="1">
    <source>
        <dbReference type="EMBL" id="RXK40106.1"/>
    </source>
</evidence>
<dbReference type="InterPro" id="IPR023214">
    <property type="entry name" value="HAD_sf"/>
</dbReference>
<keyword evidence="2" id="KW-1185">Reference proteome</keyword>
<comment type="caution">
    <text evidence="1">The sequence shown here is derived from an EMBL/GenBank/DDBJ whole genome shotgun (WGS) entry which is preliminary data.</text>
</comment>
<dbReference type="PANTHER" id="PTHR35134">
    <property type="entry name" value="NUCLEOTIDASE YQFW-RELATED"/>
    <property type="match status" value="1"/>
</dbReference>
<dbReference type="Proteomes" id="UP000289152">
    <property type="component" value="Unassembled WGS sequence"/>
</dbReference>
<dbReference type="EMBL" id="SDIL01000022">
    <property type="protein sequence ID" value="RXK40106.1"/>
    <property type="molecule type" value="Genomic_DNA"/>
</dbReference>
<protein>
    <recommendedName>
        <fullName evidence="3">HAD hydrolase, family IA</fullName>
    </recommendedName>
</protein>
<dbReference type="AlphaFoldDB" id="A0A4Q1BQA7"/>
<dbReference type="Pfam" id="PF13419">
    <property type="entry name" value="HAD_2"/>
    <property type="match status" value="1"/>
</dbReference>
<reference evidence="1 2" key="1">
    <citation type="submission" date="2016-06" db="EMBL/GenBank/DDBJ databases">
        <title>Evolution of pathogenesis and genome organization in the Tremellales.</title>
        <authorList>
            <person name="Cuomo C."/>
            <person name="Litvintseva A."/>
            <person name="Heitman J."/>
            <person name="Chen Y."/>
            <person name="Sun S."/>
            <person name="Springer D."/>
            <person name="Dromer F."/>
            <person name="Young S."/>
            <person name="Zeng Q."/>
            <person name="Chapman S."/>
            <person name="Gujja S."/>
            <person name="Saif S."/>
            <person name="Birren B."/>
        </authorList>
    </citation>
    <scope>NUCLEOTIDE SEQUENCE [LARGE SCALE GENOMIC DNA]</scope>
    <source>
        <strain evidence="1 2">ATCC 28783</strain>
    </source>
</reference>
<dbReference type="InterPro" id="IPR041492">
    <property type="entry name" value="HAD_2"/>
</dbReference>
<proteinExistence type="predicted"/>
<dbReference type="InterPro" id="IPR036412">
    <property type="entry name" value="HAD-like_sf"/>
</dbReference>
<organism evidence="1 2">
    <name type="scientific">Tremella mesenterica</name>
    <name type="common">Jelly fungus</name>
    <dbReference type="NCBI Taxonomy" id="5217"/>
    <lineage>
        <taxon>Eukaryota</taxon>
        <taxon>Fungi</taxon>
        <taxon>Dikarya</taxon>
        <taxon>Basidiomycota</taxon>
        <taxon>Agaricomycotina</taxon>
        <taxon>Tremellomycetes</taxon>
        <taxon>Tremellales</taxon>
        <taxon>Tremellaceae</taxon>
        <taxon>Tremella</taxon>
    </lineage>
</organism>
<dbReference type="InParanoid" id="A0A4Q1BQA7"/>
<accession>A0A4Q1BQA7</accession>